<accession>A0A4R7VEM7</accession>
<comment type="caution">
    <text evidence="1">The sequence shown here is derived from an EMBL/GenBank/DDBJ whole genome shotgun (WGS) entry which is preliminary data.</text>
</comment>
<dbReference type="Proteomes" id="UP000295804">
    <property type="component" value="Unassembled WGS sequence"/>
</dbReference>
<proteinExistence type="predicted"/>
<dbReference type="AlphaFoldDB" id="A0A4R7VEM7"/>
<gene>
    <name evidence="1" type="ORF">EDF87_10648</name>
</gene>
<sequence>MVLKVKGFHTCKARGTKEELRDKVPFLSRRENQWLGQGYYFWTGSDYWAHKWGQEGNRVISKFDISMPKNQVLDLIDSVEDQLHFRKIVDCFSKGALKEAYEQRFNSEICVSSVLTWLREERALGHDVFPYGAVRAKDSHAEKRLRFLPGGRREELNLVERHQMCVYNEFKDAAVTFDCFVHPAHFMDGYNGALA</sequence>
<evidence type="ECO:0000313" key="2">
    <source>
        <dbReference type="Proteomes" id="UP000295804"/>
    </source>
</evidence>
<organism evidence="1 2">
    <name type="scientific">Pseudomonas helmanticensis</name>
    <dbReference type="NCBI Taxonomy" id="1471381"/>
    <lineage>
        <taxon>Bacteria</taxon>
        <taxon>Pseudomonadati</taxon>
        <taxon>Pseudomonadota</taxon>
        <taxon>Gammaproteobacteria</taxon>
        <taxon>Pseudomonadales</taxon>
        <taxon>Pseudomonadaceae</taxon>
        <taxon>Pseudomonas</taxon>
    </lineage>
</organism>
<dbReference type="EMBL" id="SOCQ01000006">
    <property type="protein sequence ID" value="TDV47478.1"/>
    <property type="molecule type" value="Genomic_DNA"/>
</dbReference>
<reference evidence="1 2" key="1">
    <citation type="submission" date="2019-03" db="EMBL/GenBank/DDBJ databases">
        <title>Genomic analyses of the natural microbiome of Caenorhabditis elegans.</title>
        <authorList>
            <person name="Samuel B."/>
        </authorList>
    </citation>
    <scope>NUCLEOTIDE SEQUENCE [LARGE SCALE GENOMIC DNA]</scope>
    <source>
        <strain evidence="1 2">BIGb0525</strain>
    </source>
</reference>
<evidence type="ECO:0000313" key="1">
    <source>
        <dbReference type="EMBL" id="TDV47478.1"/>
    </source>
</evidence>
<name>A0A4R7VEM7_9PSED</name>
<dbReference type="RefSeq" id="WP_134175973.1">
    <property type="nucleotide sequence ID" value="NZ_SOCQ01000006.1"/>
</dbReference>
<protein>
    <submittedName>
        <fullName evidence="1">Uncharacterized protein</fullName>
    </submittedName>
</protein>